<sequence>MVMVVGTALLGAPLANTDAWFTDRIRIAAVPRHRLSAKQVDVNALPATVRPVVVTCYVYHGMLTLLARDGVDRHASIRLVL</sequence>
<comment type="caution">
    <text evidence="1">The sequence shown here is derived from an EMBL/GenBank/DDBJ whole genome shotgun (WGS) entry which is preliminary data.</text>
</comment>
<dbReference type="AlphaFoldDB" id="A0A5C6EQP6"/>
<name>A0A5C6EQP6_9BACT</name>
<protein>
    <submittedName>
        <fullName evidence="1">Uncharacterized protein</fullName>
    </submittedName>
</protein>
<gene>
    <name evidence="1" type="ORF">Poly59_28400</name>
</gene>
<proteinExistence type="predicted"/>
<organism evidence="1 2">
    <name type="scientific">Rubripirellula reticaptiva</name>
    <dbReference type="NCBI Taxonomy" id="2528013"/>
    <lineage>
        <taxon>Bacteria</taxon>
        <taxon>Pseudomonadati</taxon>
        <taxon>Planctomycetota</taxon>
        <taxon>Planctomycetia</taxon>
        <taxon>Pirellulales</taxon>
        <taxon>Pirellulaceae</taxon>
        <taxon>Rubripirellula</taxon>
    </lineage>
</organism>
<reference evidence="1 2" key="1">
    <citation type="submission" date="2019-02" db="EMBL/GenBank/DDBJ databases">
        <title>Deep-cultivation of Planctomycetes and their phenomic and genomic characterization uncovers novel biology.</title>
        <authorList>
            <person name="Wiegand S."/>
            <person name="Jogler M."/>
            <person name="Boedeker C."/>
            <person name="Pinto D."/>
            <person name="Vollmers J."/>
            <person name="Rivas-Marin E."/>
            <person name="Kohn T."/>
            <person name="Peeters S.H."/>
            <person name="Heuer A."/>
            <person name="Rast P."/>
            <person name="Oberbeckmann S."/>
            <person name="Bunk B."/>
            <person name="Jeske O."/>
            <person name="Meyerdierks A."/>
            <person name="Storesund J.E."/>
            <person name="Kallscheuer N."/>
            <person name="Luecker S."/>
            <person name="Lage O.M."/>
            <person name="Pohl T."/>
            <person name="Merkel B.J."/>
            <person name="Hornburger P."/>
            <person name="Mueller R.-W."/>
            <person name="Bruemmer F."/>
            <person name="Labrenz M."/>
            <person name="Spormann A.M."/>
            <person name="Op Den Camp H."/>
            <person name="Overmann J."/>
            <person name="Amann R."/>
            <person name="Jetten M.S.M."/>
            <person name="Mascher T."/>
            <person name="Medema M.H."/>
            <person name="Devos D.P."/>
            <person name="Kaster A.-K."/>
            <person name="Ovreas L."/>
            <person name="Rohde M."/>
            <person name="Galperin M.Y."/>
            <person name="Jogler C."/>
        </authorList>
    </citation>
    <scope>NUCLEOTIDE SEQUENCE [LARGE SCALE GENOMIC DNA]</scope>
    <source>
        <strain evidence="1 2">Poly59</strain>
    </source>
</reference>
<keyword evidence="2" id="KW-1185">Reference proteome</keyword>
<evidence type="ECO:0000313" key="1">
    <source>
        <dbReference type="EMBL" id="TWU51248.1"/>
    </source>
</evidence>
<dbReference type="EMBL" id="SJPX01000003">
    <property type="protein sequence ID" value="TWU51248.1"/>
    <property type="molecule type" value="Genomic_DNA"/>
</dbReference>
<accession>A0A5C6EQP6</accession>
<evidence type="ECO:0000313" key="2">
    <source>
        <dbReference type="Proteomes" id="UP000317977"/>
    </source>
</evidence>
<dbReference type="Proteomes" id="UP000317977">
    <property type="component" value="Unassembled WGS sequence"/>
</dbReference>